<sequence>MPRRLTKEQIDYIKVHINDYPRKEVAKAAGVTLHTLYKYITILGGTKIDNKLSKETISQISVMYQTMTAREISEVLNIPQSTILGQVSKLGLKHNVETINRIRKERNKSLRNYWNKERYASKGRKLHMQYKMDELRVMSGKPQETKLRIRKLSSKALNAKMYLRKSYNYFYSKGEPFILCYDSETKRHPKEEYYTEKFGFKFVCA</sequence>
<dbReference type="Gene3D" id="1.10.10.60">
    <property type="entry name" value="Homeodomain-like"/>
    <property type="match status" value="2"/>
</dbReference>
<dbReference type="EMBL" id="QRKB01000001">
    <property type="protein sequence ID" value="RHH85356.1"/>
    <property type="molecule type" value="Genomic_DNA"/>
</dbReference>
<organism evidence="2 3">
    <name type="scientific">Segatella copri</name>
    <dbReference type="NCBI Taxonomy" id="165179"/>
    <lineage>
        <taxon>Bacteria</taxon>
        <taxon>Pseudomonadati</taxon>
        <taxon>Bacteroidota</taxon>
        <taxon>Bacteroidia</taxon>
        <taxon>Bacteroidales</taxon>
        <taxon>Prevotellaceae</taxon>
        <taxon>Segatella</taxon>
    </lineage>
</organism>
<protein>
    <submittedName>
        <fullName evidence="2">Uncharacterized protein</fullName>
    </submittedName>
</protein>
<dbReference type="Proteomes" id="UP000284990">
    <property type="component" value="Unassembled WGS sequence"/>
</dbReference>
<evidence type="ECO:0000313" key="1">
    <source>
        <dbReference type="EMBL" id="RHA86955.1"/>
    </source>
</evidence>
<gene>
    <name evidence="2" type="ORF">DW192_01090</name>
    <name evidence="1" type="ORF">DW916_07150</name>
</gene>
<dbReference type="AlphaFoldDB" id="A0A3R6CPL5"/>
<dbReference type="RefSeq" id="WP_118190519.1">
    <property type="nucleotide sequence ID" value="NZ_JAQEAK010000021.1"/>
</dbReference>
<reference evidence="3 4" key="1">
    <citation type="submission" date="2018-08" db="EMBL/GenBank/DDBJ databases">
        <title>A genome reference for cultivated species of the human gut microbiota.</title>
        <authorList>
            <person name="Zou Y."/>
            <person name="Xue W."/>
            <person name="Luo G."/>
        </authorList>
    </citation>
    <scope>NUCLEOTIDE SEQUENCE [LARGE SCALE GENOMIC DNA]</scope>
    <source>
        <strain evidence="2 3">AM16-54</strain>
        <strain evidence="1 4">AM42-23AC</strain>
    </source>
</reference>
<dbReference type="Proteomes" id="UP000284548">
    <property type="component" value="Unassembled WGS sequence"/>
</dbReference>
<accession>A0A3R6CPL5</accession>
<evidence type="ECO:0000313" key="2">
    <source>
        <dbReference type="EMBL" id="RHH85356.1"/>
    </source>
</evidence>
<proteinExistence type="predicted"/>
<name>A0A3R6CPL5_9BACT</name>
<evidence type="ECO:0000313" key="3">
    <source>
        <dbReference type="Proteomes" id="UP000284548"/>
    </source>
</evidence>
<evidence type="ECO:0000313" key="4">
    <source>
        <dbReference type="Proteomes" id="UP000284990"/>
    </source>
</evidence>
<dbReference type="EMBL" id="QSFW01000013">
    <property type="protein sequence ID" value="RHA86955.1"/>
    <property type="molecule type" value="Genomic_DNA"/>
</dbReference>
<comment type="caution">
    <text evidence="2">The sequence shown here is derived from an EMBL/GenBank/DDBJ whole genome shotgun (WGS) entry which is preliminary data.</text>
</comment>